<accession>A0A1X6NUP3</accession>
<dbReference type="InterPro" id="IPR036397">
    <property type="entry name" value="RNaseH_sf"/>
</dbReference>
<dbReference type="PANTHER" id="PTHR12801:SF45">
    <property type="entry name" value="RNA EXONUCLEASE 4"/>
    <property type="match status" value="1"/>
</dbReference>
<dbReference type="GO" id="GO:0003676">
    <property type="term" value="F:nucleic acid binding"/>
    <property type="evidence" value="ECO:0007669"/>
    <property type="project" value="InterPro"/>
</dbReference>
<dbReference type="GO" id="GO:0006364">
    <property type="term" value="P:rRNA processing"/>
    <property type="evidence" value="ECO:0007669"/>
    <property type="project" value="UniProtKB-KW"/>
</dbReference>
<evidence type="ECO:0000256" key="1">
    <source>
        <dbReference type="ARBA" id="ARBA00004123"/>
    </source>
</evidence>
<dbReference type="InterPro" id="IPR037431">
    <property type="entry name" value="REX4_DEDDh_dom"/>
</dbReference>
<gene>
    <name evidence="11" type="ORF">BU14_0444s0006</name>
</gene>
<evidence type="ECO:0000256" key="7">
    <source>
        <dbReference type="ARBA" id="ARBA00022839"/>
    </source>
</evidence>
<dbReference type="OrthoDB" id="8191639at2759"/>
<dbReference type="GO" id="GO:0008408">
    <property type="term" value="F:3'-5' exonuclease activity"/>
    <property type="evidence" value="ECO:0007669"/>
    <property type="project" value="InterPro"/>
</dbReference>
<dbReference type="PANTHER" id="PTHR12801">
    <property type="entry name" value="RNA EXONUCLEASE REXO1 / RECO3 FAMILY MEMBER-RELATED"/>
    <property type="match status" value="1"/>
</dbReference>
<dbReference type="Gene3D" id="3.30.420.10">
    <property type="entry name" value="Ribonuclease H-like superfamily/Ribonuclease H"/>
    <property type="match status" value="1"/>
</dbReference>
<dbReference type="InterPro" id="IPR013520">
    <property type="entry name" value="Ribonucl_H"/>
</dbReference>
<organism evidence="11 12">
    <name type="scientific">Porphyra umbilicalis</name>
    <name type="common">Purple laver</name>
    <name type="synonym">Red alga</name>
    <dbReference type="NCBI Taxonomy" id="2786"/>
    <lineage>
        <taxon>Eukaryota</taxon>
        <taxon>Rhodophyta</taxon>
        <taxon>Bangiophyceae</taxon>
        <taxon>Bangiales</taxon>
        <taxon>Bangiaceae</taxon>
        <taxon>Porphyra</taxon>
    </lineage>
</organism>
<dbReference type="Proteomes" id="UP000218209">
    <property type="component" value="Unassembled WGS sequence"/>
</dbReference>
<protein>
    <recommendedName>
        <fullName evidence="3">RNA exonuclease 4</fullName>
    </recommendedName>
</protein>
<dbReference type="EMBL" id="KV919067">
    <property type="protein sequence ID" value="OSX72354.1"/>
    <property type="molecule type" value="Genomic_DNA"/>
</dbReference>
<evidence type="ECO:0000256" key="4">
    <source>
        <dbReference type="ARBA" id="ARBA00022552"/>
    </source>
</evidence>
<dbReference type="GO" id="GO:0005634">
    <property type="term" value="C:nucleus"/>
    <property type="evidence" value="ECO:0007669"/>
    <property type="project" value="UniProtKB-SubCell"/>
</dbReference>
<dbReference type="AlphaFoldDB" id="A0A1X6NUP3"/>
<keyword evidence="7" id="KW-0269">Exonuclease</keyword>
<comment type="subcellular location">
    <subcellularLocation>
        <location evidence="1">Nucleus</location>
    </subcellularLocation>
</comment>
<evidence type="ECO:0000256" key="5">
    <source>
        <dbReference type="ARBA" id="ARBA00022722"/>
    </source>
</evidence>
<evidence type="ECO:0000256" key="6">
    <source>
        <dbReference type="ARBA" id="ARBA00022801"/>
    </source>
</evidence>
<feature type="domain" description="Exonuclease" evidence="10">
    <location>
        <begin position="1"/>
        <end position="169"/>
    </location>
</feature>
<name>A0A1X6NUP3_PORUM</name>
<dbReference type="SUPFAM" id="SSF53098">
    <property type="entry name" value="Ribonuclease H-like"/>
    <property type="match status" value="1"/>
</dbReference>
<evidence type="ECO:0000313" key="12">
    <source>
        <dbReference type="Proteomes" id="UP000218209"/>
    </source>
</evidence>
<keyword evidence="8" id="KW-0539">Nucleus</keyword>
<dbReference type="InterPro" id="IPR012337">
    <property type="entry name" value="RNaseH-like_sf"/>
</dbReference>
<evidence type="ECO:0000256" key="8">
    <source>
        <dbReference type="ARBA" id="ARBA00023242"/>
    </source>
</evidence>
<dbReference type="SMART" id="SM00479">
    <property type="entry name" value="EXOIII"/>
    <property type="match status" value="1"/>
</dbReference>
<evidence type="ECO:0000256" key="3">
    <source>
        <dbReference type="ARBA" id="ARBA00016937"/>
    </source>
</evidence>
<evidence type="ECO:0000259" key="10">
    <source>
        <dbReference type="SMART" id="SM00479"/>
    </source>
</evidence>
<comment type="function">
    <text evidence="9">Exoribonuclease involved in ribosome biosynthesis. Involved in the processing of ITS1, the internal transcribed spacer localized between the 18S and 5.8S rRNAs.</text>
</comment>
<keyword evidence="5" id="KW-0540">Nuclease</keyword>
<dbReference type="InterPro" id="IPR047021">
    <property type="entry name" value="REXO1/3/4-like"/>
</dbReference>
<dbReference type="Pfam" id="PF00929">
    <property type="entry name" value="RNase_T"/>
    <property type="match status" value="1"/>
</dbReference>
<dbReference type="CDD" id="cd06144">
    <property type="entry name" value="REX4_like"/>
    <property type="match status" value="1"/>
</dbReference>
<reference evidence="11 12" key="1">
    <citation type="submission" date="2017-03" db="EMBL/GenBank/DDBJ databases">
        <title>WGS assembly of Porphyra umbilicalis.</title>
        <authorList>
            <person name="Brawley S.H."/>
            <person name="Blouin N.A."/>
            <person name="Ficko-Blean E."/>
            <person name="Wheeler G.L."/>
            <person name="Lohr M."/>
            <person name="Goodson H.V."/>
            <person name="Jenkins J.W."/>
            <person name="Blaby-Haas C.E."/>
            <person name="Helliwell K.E."/>
            <person name="Chan C."/>
            <person name="Marriage T."/>
            <person name="Bhattacharya D."/>
            <person name="Klein A.S."/>
            <person name="Badis Y."/>
            <person name="Brodie J."/>
            <person name="Cao Y."/>
            <person name="Collen J."/>
            <person name="Dittami S.M."/>
            <person name="Gachon C.M."/>
            <person name="Green B.R."/>
            <person name="Karpowicz S."/>
            <person name="Kim J.W."/>
            <person name="Kudahl U."/>
            <person name="Lin S."/>
            <person name="Michel G."/>
            <person name="Mittag M."/>
            <person name="Olson B.J."/>
            <person name="Pangilinan J."/>
            <person name="Peng Y."/>
            <person name="Qiu H."/>
            <person name="Shu S."/>
            <person name="Singer J.T."/>
            <person name="Smith A.G."/>
            <person name="Sprecher B.N."/>
            <person name="Wagner V."/>
            <person name="Wang W."/>
            <person name="Wang Z.-Y."/>
            <person name="Yan J."/>
            <person name="Yarish C."/>
            <person name="Zoeuner-Riek S."/>
            <person name="Zhuang Y."/>
            <person name="Zou Y."/>
            <person name="Lindquist E.A."/>
            <person name="Grimwood J."/>
            <person name="Barry K."/>
            <person name="Rokhsar D.S."/>
            <person name="Schmutz J."/>
            <person name="Stiller J.W."/>
            <person name="Grossman A.R."/>
            <person name="Prochnik S.E."/>
        </authorList>
    </citation>
    <scope>NUCLEOTIDE SEQUENCE [LARGE SCALE GENOMIC DNA]</scope>
    <source>
        <strain evidence="11">4086291</strain>
    </source>
</reference>
<evidence type="ECO:0000256" key="2">
    <source>
        <dbReference type="ARBA" id="ARBA00010489"/>
    </source>
</evidence>
<comment type="similarity">
    <text evidence="2">Belongs to the REXO4 family.</text>
</comment>
<keyword evidence="4" id="KW-0698">rRNA processing</keyword>
<sequence>MDCEMVGVGPGGKESALARVSIVDARGGVVLDTHVVVAEPVTDYRTWVSGILPHHVAPRSPTANTYAATQGCVAALLKGRVLVGHAVQNDLRSLMLDHPRRATRDTSNWYKKHGHGGRKVVGRRLPPALRKLATTVLGMEGFQKGEHDSVGDARVALALYKKNSKRWETEIREKRRC</sequence>
<evidence type="ECO:0000256" key="9">
    <source>
        <dbReference type="ARBA" id="ARBA00025599"/>
    </source>
</evidence>
<proteinExistence type="inferred from homology"/>
<evidence type="ECO:0000313" key="11">
    <source>
        <dbReference type="EMBL" id="OSX72354.1"/>
    </source>
</evidence>
<keyword evidence="12" id="KW-1185">Reference proteome</keyword>
<keyword evidence="6" id="KW-0378">Hydrolase</keyword>